<dbReference type="Proteomes" id="UP001165685">
    <property type="component" value="Unassembled WGS sequence"/>
</dbReference>
<evidence type="ECO:0000313" key="3">
    <source>
        <dbReference type="Proteomes" id="UP001165685"/>
    </source>
</evidence>
<dbReference type="EMBL" id="JAQFWP010000014">
    <property type="protein sequence ID" value="MDA2804802.1"/>
    <property type="molecule type" value="Genomic_DNA"/>
</dbReference>
<reference evidence="2" key="1">
    <citation type="submission" date="2023-01" db="EMBL/GenBank/DDBJ databases">
        <title>Draft genome sequence of Nocardiopsis sp. LSu2-4 isolated from halophytes.</title>
        <authorList>
            <person name="Duangmal K."/>
            <person name="Chantavorakit T."/>
        </authorList>
    </citation>
    <scope>NUCLEOTIDE SEQUENCE</scope>
    <source>
        <strain evidence="2">LSu2-4</strain>
    </source>
</reference>
<name>A0ABT4TJF4_9ACTN</name>
<feature type="region of interest" description="Disordered" evidence="1">
    <location>
        <begin position="1"/>
        <end position="50"/>
    </location>
</feature>
<keyword evidence="3" id="KW-1185">Reference proteome</keyword>
<accession>A0ABT4TJF4</accession>
<evidence type="ECO:0000256" key="1">
    <source>
        <dbReference type="SAM" id="MobiDB-lite"/>
    </source>
</evidence>
<feature type="compositionally biased region" description="Gly residues" evidence="1">
    <location>
        <begin position="1"/>
        <end position="14"/>
    </location>
</feature>
<dbReference type="RefSeq" id="WP_270677391.1">
    <property type="nucleotide sequence ID" value="NZ_JAQFWP010000014.1"/>
</dbReference>
<sequence length="50" mass="4794">MPGVLLGQGSGGGAARERRACGEEVGAQSAPHDRSPEAVAALPGAVPGQA</sequence>
<proteinExistence type="predicted"/>
<organism evidence="2 3">
    <name type="scientific">Nocardiopsis suaedae</name>
    <dbReference type="NCBI Taxonomy" id="3018444"/>
    <lineage>
        <taxon>Bacteria</taxon>
        <taxon>Bacillati</taxon>
        <taxon>Actinomycetota</taxon>
        <taxon>Actinomycetes</taxon>
        <taxon>Streptosporangiales</taxon>
        <taxon>Nocardiopsidaceae</taxon>
        <taxon>Nocardiopsis</taxon>
    </lineage>
</organism>
<gene>
    <name evidence="2" type="ORF">O4U47_09785</name>
</gene>
<evidence type="ECO:0000313" key="2">
    <source>
        <dbReference type="EMBL" id="MDA2804802.1"/>
    </source>
</evidence>
<protein>
    <submittedName>
        <fullName evidence="2">Uncharacterized protein</fullName>
    </submittedName>
</protein>
<comment type="caution">
    <text evidence="2">The sequence shown here is derived from an EMBL/GenBank/DDBJ whole genome shotgun (WGS) entry which is preliminary data.</text>
</comment>